<sequence length="369" mass="43047">MDLTQFYYSILNKFDRQLEGNLEQLVKKASQINEELAPFELKGMLCEALGLDILDSNSSQVVDQGENIQITFAYILKCLSLYPLQNEMYQNWNKHVALFDQAELTGFSEQSIAELHQFIQSIVVTGHNQVHLSLEQMKQPSCLVIQLLIHLDTIITLDSKFEPLCFTQLFKFGFKNKKKPYSPSNSFSEFLVYLVTSLSFKKPLDKVPSISSLESYPLNTLFENQDHIDEHEDHPNIKQIRQLIKKMRAEDRFCYLTDIDLFFKLASDMSDFFSDENYEKVAESNARFLLSRTINDEDFVAFNDMNALWLIYYFQFLVYEAQKMNPPEVLQGLSASREFMDLWKMFYVPNGKKATFQWPTQFNDVAKVT</sequence>
<dbReference type="AlphaFoldDB" id="A0AAW8AW58"/>
<dbReference type="EMBL" id="JAUUUS010000315">
    <property type="protein sequence ID" value="MDP1448933.1"/>
    <property type="molecule type" value="Genomic_DNA"/>
</dbReference>
<organism evidence="1 2">
    <name type="scientific">Acinetobacter lwoffii</name>
    <dbReference type="NCBI Taxonomy" id="28090"/>
    <lineage>
        <taxon>Bacteria</taxon>
        <taxon>Pseudomonadati</taxon>
        <taxon>Pseudomonadota</taxon>
        <taxon>Gammaproteobacteria</taxon>
        <taxon>Moraxellales</taxon>
        <taxon>Moraxellaceae</taxon>
        <taxon>Acinetobacter</taxon>
    </lineage>
</organism>
<protein>
    <submittedName>
        <fullName evidence="1">Uncharacterized protein</fullName>
    </submittedName>
</protein>
<reference evidence="1" key="1">
    <citation type="submission" date="2023-07" db="EMBL/GenBank/DDBJ databases">
        <title>Dynamics of blaOXA-23 gene transmission in Acinetobacter spp. from contaminated veterinary surfaces.</title>
        <authorList>
            <person name="Moreira Da Silva J."/>
            <person name="Menezes J."/>
            <person name="Fernandes L."/>
            <person name="Marques C."/>
            <person name="Amaral A."/>
            <person name="Timofte D."/>
            <person name="Pomba C."/>
        </authorList>
    </citation>
    <scope>NUCLEOTIDE SEQUENCE</scope>
    <source>
        <strain evidence="1">CMVB11Z4A1</strain>
    </source>
</reference>
<dbReference type="Proteomes" id="UP001242129">
    <property type="component" value="Unassembled WGS sequence"/>
</dbReference>
<dbReference type="RefSeq" id="WP_305158341.1">
    <property type="nucleotide sequence ID" value="NZ_JAUUUQ010000339.1"/>
</dbReference>
<comment type="caution">
    <text evidence="1">The sequence shown here is derived from an EMBL/GenBank/DDBJ whole genome shotgun (WGS) entry which is preliminary data.</text>
</comment>
<gene>
    <name evidence="1" type="ORF">Q8G51_14360</name>
</gene>
<name>A0AAW8AW58_ACILW</name>
<accession>A0AAW8AW58</accession>
<proteinExistence type="predicted"/>
<evidence type="ECO:0000313" key="2">
    <source>
        <dbReference type="Proteomes" id="UP001242129"/>
    </source>
</evidence>
<evidence type="ECO:0000313" key="1">
    <source>
        <dbReference type="EMBL" id="MDP1448933.1"/>
    </source>
</evidence>